<evidence type="ECO:0000313" key="2">
    <source>
        <dbReference type="Proteomes" id="UP000805193"/>
    </source>
</evidence>
<name>A0AC60R0D7_IXOPE</name>
<evidence type="ECO:0000313" key="1">
    <source>
        <dbReference type="EMBL" id="KAG0445405.1"/>
    </source>
</evidence>
<dbReference type="Proteomes" id="UP000805193">
    <property type="component" value="Unassembled WGS sequence"/>
</dbReference>
<accession>A0AC60R0D7</accession>
<gene>
    <name evidence="1" type="ORF">HPB47_015718</name>
</gene>
<reference evidence="1 2" key="1">
    <citation type="journal article" date="2020" name="Cell">
        <title>Large-Scale Comparative Analyses of Tick Genomes Elucidate Their Genetic Diversity and Vector Capacities.</title>
        <authorList>
            <consortium name="Tick Genome and Microbiome Consortium (TIGMIC)"/>
            <person name="Jia N."/>
            <person name="Wang J."/>
            <person name="Shi W."/>
            <person name="Du L."/>
            <person name="Sun Y."/>
            <person name="Zhan W."/>
            <person name="Jiang J.F."/>
            <person name="Wang Q."/>
            <person name="Zhang B."/>
            <person name="Ji P."/>
            <person name="Bell-Sakyi L."/>
            <person name="Cui X.M."/>
            <person name="Yuan T.T."/>
            <person name="Jiang B.G."/>
            <person name="Yang W.F."/>
            <person name="Lam T.T."/>
            <person name="Chang Q.C."/>
            <person name="Ding S.J."/>
            <person name="Wang X.J."/>
            <person name="Zhu J.G."/>
            <person name="Ruan X.D."/>
            <person name="Zhao L."/>
            <person name="Wei J.T."/>
            <person name="Ye R.Z."/>
            <person name="Que T.C."/>
            <person name="Du C.H."/>
            <person name="Zhou Y.H."/>
            <person name="Cheng J.X."/>
            <person name="Dai P.F."/>
            <person name="Guo W.B."/>
            <person name="Han X.H."/>
            <person name="Huang E.J."/>
            <person name="Li L.F."/>
            <person name="Wei W."/>
            <person name="Gao Y.C."/>
            <person name="Liu J.Z."/>
            <person name="Shao H.Z."/>
            <person name="Wang X."/>
            <person name="Wang C.C."/>
            <person name="Yang T.C."/>
            <person name="Huo Q.B."/>
            <person name="Li W."/>
            <person name="Chen H.Y."/>
            <person name="Chen S.E."/>
            <person name="Zhou L.G."/>
            <person name="Ni X.B."/>
            <person name="Tian J.H."/>
            <person name="Sheng Y."/>
            <person name="Liu T."/>
            <person name="Pan Y.S."/>
            <person name="Xia L.Y."/>
            <person name="Li J."/>
            <person name="Zhao F."/>
            <person name="Cao W.C."/>
        </authorList>
    </citation>
    <scope>NUCLEOTIDE SEQUENCE [LARGE SCALE GENOMIC DNA]</scope>
    <source>
        <strain evidence="1">Iper-2018</strain>
    </source>
</reference>
<dbReference type="EMBL" id="JABSTQ010000436">
    <property type="protein sequence ID" value="KAG0445405.1"/>
    <property type="molecule type" value="Genomic_DNA"/>
</dbReference>
<organism evidence="1 2">
    <name type="scientific">Ixodes persulcatus</name>
    <name type="common">Taiga tick</name>
    <dbReference type="NCBI Taxonomy" id="34615"/>
    <lineage>
        <taxon>Eukaryota</taxon>
        <taxon>Metazoa</taxon>
        <taxon>Ecdysozoa</taxon>
        <taxon>Arthropoda</taxon>
        <taxon>Chelicerata</taxon>
        <taxon>Arachnida</taxon>
        <taxon>Acari</taxon>
        <taxon>Parasitiformes</taxon>
        <taxon>Ixodida</taxon>
        <taxon>Ixodoidea</taxon>
        <taxon>Ixodidae</taxon>
        <taxon>Ixodinae</taxon>
        <taxon>Ixodes</taxon>
    </lineage>
</organism>
<protein>
    <submittedName>
        <fullName evidence="1">Uncharacterized protein</fullName>
    </submittedName>
</protein>
<keyword evidence="2" id="KW-1185">Reference proteome</keyword>
<proteinExistence type="predicted"/>
<comment type="caution">
    <text evidence="1">The sequence shown here is derived from an EMBL/GenBank/DDBJ whole genome shotgun (WGS) entry which is preliminary data.</text>
</comment>
<sequence length="104" mass="11422">MPRVSQFDRARIIALAQACVSQGAIAALVGHTRKSVRRWIKAYQLEARLEDASHARRPRSTTEQQDMLIVAAIDNSEKASMCWSQMPCSLPQTSPQPGTSATPS</sequence>